<dbReference type="EMBL" id="NJAJ01000018">
    <property type="protein sequence ID" value="PHM65206.1"/>
    <property type="molecule type" value="Genomic_DNA"/>
</dbReference>
<sequence>MSEKVNLKTIEEFKKQAEGKWEPELIDKTVKEMTSLETEGYAALVAVDSSIIRQHFKVGLIDYTEVFNGSSWGFASPGVGSSAGVILTSNLDKLFSDTTNFWFFGATDYLTLNFYSADGSFLGTFQGAALSMVAGGGYGSGSWS</sequence>
<dbReference type="Gene3D" id="2.40.128.480">
    <property type="entry name" value="Rhodococcus equi virulence-associated protein"/>
    <property type="match status" value="1"/>
</dbReference>
<reference evidence="1 2" key="1">
    <citation type="journal article" date="2017" name="Nat. Microbiol.">
        <title>Natural product diversity associated with the nematode symbionts Photorhabdus and Xenorhabdus.</title>
        <authorList>
            <person name="Tobias N.J."/>
            <person name="Wolff H."/>
            <person name="Djahanschiri B."/>
            <person name="Grundmann F."/>
            <person name="Kronenwerth M."/>
            <person name="Shi Y.M."/>
            <person name="Simonyi S."/>
            <person name="Grun P."/>
            <person name="Shapiro-Ilan D."/>
            <person name="Pidot S.J."/>
            <person name="Stinear T.P."/>
            <person name="Ebersberger I."/>
            <person name="Bode H.B."/>
        </authorList>
    </citation>
    <scope>NUCLEOTIDE SEQUENCE [LARGE SCALE GENOMIC DNA]</scope>
    <source>
        <strain evidence="1 2">DSM 17904</strain>
    </source>
</reference>
<dbReference type="InterPro" id="IPR038625">
    <property type="entry name" value="R_equi_Vir_sf"/>
</dbReference>
<protein>
    <recommendedName>
        <fullName evidence="3">Virulence associated protein VapA</fullName>
    </recommendedName>
</protein>
<evidence type="ECO:0000313" key="1">
    <source>
        <dbReference type="EMBL" id="PHM65206.1"/>
    </source>
</evidence>
<keyword evidence="2" id="KW-1185">Reference proteome</keyword>
<dbReference type="InterPro" id="IPR008810">
    <property type="entry name" value="R_equi_Vir"/>
</dbReference>
<dbReference type="AlphaFoldDB" id="A0A2D0KP61"/>
<comment type="caution">
    <text evidence="1">The sequence shown here is derived from an EMBL/GenBank/DDBJ whole genome shotgun (WGS) entry which is preliminary data.</text>
</comment>
<organism evidence="1 2">
    <name type="scientific">Xenorhabdus stockiae</name>
    <dbReference type="NCBI Taxonomy" id="351614"/>
    <lineage>
        <taxon>Bacteria</taxon>
        <taxon>Pseudomonadati</taxon>
        <taxon>Pseudomonadota</taxon>
        <taxon>Gammaproteobacteria</taxon>
        <taxon>Enterobacterales</taxon>
        <taxon>Morganellaceae</taxon>
        <taxon>Xenorhabdus</taxon>
    </lineage>
</organism>
<accession>A0A2D0KP61</accession>
<dbReference type="Proteomes" id="UP000222366">
    <property type="component" value="Unassembled WGS sequence"/>
</dbReference>
<evidence type="ECO:0000313" key="2">
    <source>
        <dbReference type="Proteomes" id="UP000222366"/>
    </source>
</evidence>
<gene>
    <name evidence="1" type="ORF">Xsto_02187</name>
</gene>
<name>A0A2D0KP61_9GAMM</name>
<proteinExistence type="predicted"/>
<evidence type="ECO:0008006" key="3">
    <source>
        <dbReference type="Google" id="ProtNLM"/>
    </source>
</evidence>
<dbReference type="RefSeq" id="WP_099125057.1">
    <property type="nucleotide sequence ID" value="NZ_CAWNRH010000090.1"/>
</dbReference>
<dbReference type="Pfam" id="PF05526">
    <property type="entry name" value="R_equi_Vir"/>
    <property type="match status" value="1"/>
</dbReference>